<dbReference type="InterPro" id="IPR041522">
    <property type="entry name" value="CdaR_GGDEF"/>
</dbReference>
<dbReference type="PROSITE" id="PS00041">
    <property type="entry name" value="HTH_ARAC_FAMILY_1"/>
    <property type="match status" value="1"/>
</dbReference>
<comment type="caution">
    <text evidence="6">The sequence shown here is derived from an EMBL/GenBank/DDBJ whole genome shotgun (WGS) entry which is preliminary data.</text>
</comment>
<dbReference type="Proteomes" id="UP000481087">
    <property type="component" value="Unassembled WGS sequence"/>
</dbReference>
<dbReference type="SMART" id="SM00342">
    <property type="entry name" value="HTH_ARAC"/>
    <property type="match status" value="1"/>
</dbReference>
<dbReference type="Gene3D" id="1.10.10.60">
    <property type="entry name" value="Homeodomain-like"/>
    <property type="match status" value="2"/>
</dbReference>
<dbReference type="InterPro" id="IPR018062">
    <property type="entry name" value="HTH_AraC-typ_CS"/>
</dbReference>
<keyword evidence="7" id="KW-1185">Reference proteome</keyword>
<keyword evidence="1" id="KW-0805">Transcription regulation</keyword>
<dbReference type="Pfam" id="PF17853">
    <property type="entry name" value="GGDEF_2"/>
    <property type="match status" value="1"/>
</dbReference>
<dbReference type="SUPFAM" id="SSF46689">
    <property type="entry name" value="Homeodomain-like"/>
    <property type="match status" value="1"/>
</dbReference>
<evidence type="ECO:0000259" key="5">
    <source>
        <dbReference type="PROSITE" id="PS01124"/>
    </source>
</evidence>
<organism evidence="6 7">
    <name type="scientific">Paenibacillus silvestris</name>
    <dbReference type="NCBI Taxonomy" id="2606219"/>
    <lineage>
        <taxon>Bacteria</taxon>
        <taxon>Bacillati</taxon>
        <taxon>Bacillota</taxon>
        <taxon>Bacilli</taxon>
        <taxon>Bacillales</taxon>
        <taxon>Paenibacillaceae</taxon>
        <taxon>Paenibacillus</taxon>
    </lineage>
</organism>
<keyword evidence="4" id="KW-0812">Transmembrane</keyword>
<dbReference type="EMBL" id="WTUZ01000020">
    <property type="protein sequence ID" value="MZQ83946.1"/>
    <property type="molecule type" value="Genomic_DNA"/>
</dbReference>
<evidence type="ECO:0000256" key="1">
    <source>
        <dbReference type="ARBA" id="ARBA00023015"/>
    </source>
</evidence>
<gene>
    <name evidence="6" type="ORF">GQF01_17680</name>
</gene>
<dbReference type="Pfam" id="PF12833">
    <property type="entry name" value="HTH_18"/>
    <property type="match status" value="1"/>
</dbReference>
<reference evidence="6 7" key="1">
    <citation type="submission" date="2019-12" db="EMBL/GenBank/DDBJ databases">
        <title>Paenibacillus sp. nov. sp. isolated from soil.</title>
        <authorList>
            <person name="Kim J."/>
            <person name="Jeong S.E."/>
            <person name="Jung H.S."/>
            <person name="Jeon C.O."/>
        </authorList>
    </citation>
    <scope>NUCLEOTIDE SEQUENCE [LARGE SCALE GENOMIC DNA]</scope>
    <source>
        <strain evidence="6 7">5J-6</strain>
    </source>
</reference>
<dbReference type="InterPro" id="IPR009057">
    <property type="entry name" value="Homeodomain-like_sf"/>
</dbReference>
<protein>
    <submittedName>
        <fullName evidence="6">Helix-turn-helix domain-containing protein</fullName>
    </submittedName>
</protein>
<keyword evidence="4" id="KW-0472">Membrane</keyword>
<dbReference type="InterPro" id="IPR020449">
    <property type="entry name" value="Tscrpt_reg_AraC-type_HTH"/>
</dbReference>
<feature type="transmembrane region" description="Helical" evidence="4">
    <location>
        <begin position="12"/>
        <end position="37"/>
    </location>
</feature>
<feature type="transmembrane region" description="Helical" evidence="4">
    <location>
        <begin position="297"/>
        <end position="317"/>
    </location>
</feature>
<dbReference type="GO" id="GO:0003700">
    <property type="term" value="F:DNA-binding transcription factor activity"/>
    <property type="evidence" value="ECO:0007669"/>
    <property type="project" value="InterPro"/>
</dbReference>
<evidence type="ECO:0000313" key="7">
    <source>
        <dbReference type="Proteomes" id="UP000481087"/>
    </source>
</evidence>
<feature type="domain" description="HTH araC/xylS-type" evidence="5">
    <location>
        <begin position="668"/>
        <end position="767"/>
    </location>
</feature>
<dbReference type="AlphaFoldDB" id="A0A6L8V328"/>
<dbReference type="InterPro" id="IPR018060">
    <property type="entry name" value="HTH_AraC"/>
</dbReference>
<evidence type="ECO:0000256" key="4">
    <source>
        <dbReference type="SAM" id="Phobius"/>
    </source>
</evidence>
<dbReference type="PANTHER" id="PTHR43280:SF28">
    <property type="entry name" value="HTH-TYPE TRANSCRIPTIONAL ACTIVATOR RHAS"/>
    <property type="match status" value="1"/>
</dbReference>
<evidence type="ECO:0000313" key="6">
    <source>
        <dbReference type="EMBL" id="MZQ83946.1"/>
    </source>
</evidence>
<accession>A0A6L8V328</accession>
<dbReference type="GO" id="GO:0043565">
    <property type="term" value="F:sequence-specific DNA binding"/>
    <property type="evidence" value="ECO:0007669"/>
    <property type="project" value="InterPro"/>
</dbReference>
<keyword evidence="4" id="KW-1133">Transmembrane helix</keyword>
<dbReference type="PROSITE" id="PS01124">
    <property type="entry name" value="HTH_ARAC_FAMILY_2"/>
    <property type="match status" value="1"/>
</dbReference>
<keyword evidence="2" id="KW-0238">DNA-binding</keyword>
<sequence>MSRGGLLFMKRSVFLFWLYSNLTILCIPIVITMLVLFQSQHLLHSEVIRSNKALLNQVKQSLDNQFKDIKRMGLQLSLDPKVIKYVNQTEFNSSQVKIDTLDLITSLRSYAASNGDINDLYVYMKKQHFGVTTSTMNQDDLLFQLLHENNKGMTFKKWSDSMEKIYFGNFLQLAEDDMVYLQSLPIQNADEAPATLVVMLNAERLKAAISNIQLAQAGIVLILDSSNKPIMIAGEPGHVSDLDLAQISSSDEGSFSQKWDKEEVTVSYVSSVENEWKYVSIVPTKIYAAKVSQLRSWIYAGLFMCIFVGGPMSIWLTRRHYMPIRRMVDLVSPKVKSNMQGSKDEFLLLQSFMSENAAFQDTANTTIQKQQDVLRSHFLARLLKGRVESGSALAQSMASFDLRFETNRFAVLLFHIGDYTALFNDNGSRDSESKLQYVYYIVTNITEELIGRKHTVFTTEVDGMIAFLVNIQNEEEAQAKQDLIDAAQEAQEIIQGKFYIQLTIGISDIHPTLAGIPHGFDEALEALEYKFVIGPSQIIPFDRIKRPKNELYYPLDMERQLINHIRTGQYEEAMEAVSELIVTNVSDGTLSLQLGKLLMFELIGTILKAIEHLDQGPNELAVEKHALIKQLTQCESFAEIEDEIYKFLKTVCDYVDSKKKSHNTNLKDHVLSYIDEHLADMDLSLTSLSLKFEVNAPYLSRFIKEQSGETFIDYVNKQRVQLSKKLMMDTDDTITDITQKVGFSNSNTFIRVFKRYEGITPGQFRKGDQL</sequence>
<dbReference type="PRINTS" id="PR00032">
    <property type="entry name" value="HTHARAC"/>
</dbReference>
<keyword evidence="3" id="KW-0804">Transcription</keyword>
<evidence type="ECO:0000256" key="3">
    <source>
        <dbReference type="ARBA" id="ARBA00023163"/>
    </source>
</evidence>
<name>A0A6L8V328_9BACL</name>
<evidence type="ECO:0000256" key="2">
    <source>
        <dbReference type="ARBA" id="ARBA00023125"/>
    </source>
</evidence>
<dbReference type="PANTHER" id="PTHR43280">
    <property type="entry name" value="ARAC-FAMILY TRANSCRIPTIONAL REGULATOR"/>
    <property type="match status" value="1"/>
</dbReference>
<proteinExistence type="predicted"/>